<feature type="chain" id="PRO_5041912960" description="Receptor ligand binding region domain-containing protein" evidence="6">
    <location>
        <begin position="22"/>
        <end position="466"/>
    </location>
</feature>
<dbReference type="GO" id="GO:0016020">
    <property type="term" value="C:membrane"/>
    <property type="evidence" value="ECO:0007669"/>
    <property type="project" value="UniProtKB-SubCell"/>
</dbReference>
<dbReference type="AlphaFoldDB" id="A0AAE1DH67"/>
<keyword evidence="9" id="KW-1185">Reference proteome</keyword>
<dbReference type="Pfam" id="PF01094">
    <property type="entry name" value="ANF_receptor"/>
    <property type="match status" value="1"/>
</dbReference>
<dbReference type="GO" id="GO:0007165">
    <property type="term" value="P:signal transduction"/>
    <property type="evidence" value="ECO:0007669"/>
    <property type="project" value="TreeGrafter"/>
</dbReference>
<evidence type="ECO:0000256" key="3">
    <source>
        <dbReference type="ARBA" id="ARBA00022989"/>
    </source>
</evidence>
<accession>A0AAE1DH67</accession>
<evidence type="ECO:0000313" key="9">
    <source>
        <dbReference type="Proteomes" id="UP001283361"/>
    </source>
</evidence>
<keyword evidence="6" id="KW-0732">Signal</keyword>
<dbReference type="PANTHER" id="PTHR44755:SF11">
    <property type="entry name" value="ATRIAL NATRIURETIC PEPTIDE RECEPTOR 3 ISOFORM X1"/>
    <property type="match status" value="1"/>
</dbReference>
<sequence length="466" mass="50213">MARRLVFLFLWAVTSLGFAASATSSVVDKRSGAVDARLVQDALNTTLNYGRLSLVVRNTAETAAESSQNPSNLLSLPTQPRLGEGQAVGEKRNTAETASESSQNPSNLLSLPTQPRLEEGQTEGEKRNTAETAEESSQNPSNLLSLPTQPRLGESQTVGEKRNKQKPIGTSSDVTEHSRSAVKINATATISTTTMITTAITTSLDADPLLYISRRSADGATKHVEDVMKSNISLILSPSSSSTSSPPSSPVSSTSVPSVRLVLLLPKSNDFEFNINITSVAVEIALEHLNTSGRTSGFRFVLGYGDSQCSEILGPIRAFEFFWQGLVDTFLGPFCDYSAAPVARYSAYWRVPVITAGALSHDFEKFKLTEYRTLTRVGASTVGVAALLTTAIKRHGWTRLVNIYDAQAVINTIPKLCYLTSSAVVAAAKDTRLEPTPVFLAEPEKMLRQEVGTDTAGKFLPCMMPK</sequence>
<dbReference type="GO" id="GO:0017046">
    <property type="term" value="F:peptide hormone binding"/>
    <property type="evidence" value="ECO:0007669"/>
    <property type="project" value="TreeGrafter"/>
</dbReference>
<evidence type="ECO:0000256" key="5">
    <source>
        <dbReference type="SAM" id="MobiDB-lite"/>
    </source>
</evidence>
<dbReference type="PANTHER" id="PTHR44755">
    <property type="entry name" value="NATRIURETIC PEPTIDE RECEPTOR 3-RELATED"/>
    <property type="match status" value="1"/>
</dbReference>
<name>A0AAE1DH67_9GAST</name>
<reference evidence="8" key="1">
    <citation type="journal article" date="2023" name="G3 (Bethesda)">
        <title>A reference genome for the long-term kleptoplast-retaining sea slug Elysia crispata morphotype clarki.</title>
        <authorList>
            <person name="Eastman K.E."/>
            <person name="Pendleton A.L."/>
            <person name="Shaikh M.A."/>
            <person name="Suttiyut T."/>
            <person name="Ogas R."/>
            <person name="Tomko P."/>
            <person name="Gavelis G."/>
            <person name="Widhalm J.R."/>
            <person name="Wisecaver J.H."/>
        </authorList>
    </citation>
    <scope>NUCLEOTIDE SEQUENCE</scope>
    <source>
        <strain evidence="8">ECLA1</strain>
    </source>
</reference>
<evidence type="ECO:0000313" key="8">
    <source>
        <dbReference type="EMBL" id="KAK3769318.1"/>
    </source>
</evidence>
<evidence type="ECO:0000256" key="4">
    <source>
        <dbReference type="ARBA" id="ARBA00023136"/>
    </source>
</evidence>
<evidence type="ECO:0000256" key="6">
    <source>
        <dbReference type="SAM" id="SignalP"/>
    </source>
</evidence>
<dbReference type="InterPro" id="IPR052612">
    <property type="entry name" value="ANP_Clearance_Receptor"/>
</dbReference>
<feature type="compositionally biased region" description="Low complexity" evidence="5">
    <location>
        <begin position="66"/>
        <end position="77"/>
    </location>
</feature>
<evidence type="ECO:0000259" key="7">
    <source>
        <dbReference type="Pfam" id="PF01094"/>
    </source>
</evidence>
<keyword evidence="3" id="KW-1133">Transmembrane helix</keyword>
<dbReference type="Gene3D" id="3.40.50.2300">
    <property type="match status" value="1"/>
</dbReference>
<protein>
    <recommendedName>
        <fullName evidence="7">Receptor ligand binding region domain-containing protein</fullName>
    </recommendedName>
</protein>
<dbReference type="InterPro" id="IPR028082">
    <property type="entry name" value="Peripla_BP_I"/>
</dbReference>
<proteinExistence type="predicted"/>
<evidence type="ECO:0000256" key="1">
    <source>
        <dbReference type="ARBA" id="ARBA00004370"/>
    </source>
</evidence>
<dbReference type="EMBL" id="JAWDGP010003943">
    <property type="protein sequence ID" value="KAK3769318.1"/>
    <property type="molecule type" value="Genomic_DNA"/>
</dbReference>
<feature type="signal peptide" evidence="6">
    <location>
        <begin position="1"/>
        <end position="21"/>
    </location>
</feature>
<gene>
    <name evidence="8" type="ORF">RRG08_066089</name>
</gene>
<feature type="compositionally biased region" description="Low complexity" evidence="5">
    <location>
        <begin position="99"/>
        <end position="112"/>
    </location>
</feature>
<dbReference type="GO" id="GO:0038023">
    <property type="term" value="F:signaling receptor activity"/>
    <property type="evidence" value="ECO:0007669"/>
    <property type="project" value="TreeGrafter"/>
</dbReference>
<feature type="compositionally biased region" description="Basic and acidic residues" evidence="5">
    <location>
        <begin position="116"/>
        <end position="129"/>
    </location>
</feature>
<keyword evidence="4" id="KW-0472">Membrane</keyword>
<dbReference type="InterPro" id="IPR001828">
    <property type="entry name" value="ANF_lig-bd_rcpt"/>
</dbReference>
<keyword evidence="2" id="KW-0812">Transmembrane</keyword>
<comment type="caution">
    <text evidence="8">The sequence shown here is derived from an EMBL/GenBank/DDBJ whole genome shotgun (WGS) entry which is preliminary data.</text>
</comment>
<feature type="compositionally biased region" description="Low complexity" evidence="5">
    <location>
        <begin position="136"/>
        <end position="147"/>
    </location>
</feature>
<dbReference type="Proteomes" id="UP001283361">
    <property type="component" value="Unassembled WGS sequence"/>
</dbReference>
<comment type="subcellular location">
    <subcellularLocation>
        <location evidence="1">Membrane</location>
    </subcellularLocation>
</comment>
<feature type="domain" description="Receptor ligand binding region" evidence="7">
    <location>
        <begin position="280"/>
        <end position="407"/>
    </location>
</feature>
<organism evidence="8 9">
    <name type="scientific">Elysia crispata</name>
    <name type="common">lettuce slug</name>
    <dbReference type="NCBI Taxonomy" id="231223"/>
    <lineage>
        <taxon>Eukaryota</taxon>
        <taxon>Metazoa</taxon>
        <taxon>Spiralia</taxon>
        <taxon>Lophotrochozoa</taxon>
        <taxon>Mollusca</taxon>
        <taxon>Gastropoda</taxon>
        <taxon>Heterobranchia</taxon>
        <taxon>Euthyneura</taxon>
        <taxon>Panpulmonata</taxon>
        <taxon>Sacoglossa</taxon>
        <taxon>Placobranchoidea</taxon>
        <taxon>Plakobranchidae</taxon>
        <taxon>Elysia</taxon>
    </lineage>
</organism>
<evidence type="ECO:0000256" key="2">
    <source>
        <dbReference type="ARBA" id="ARBA00022692"/>
    </source>
</evidence>
<dbReference type="SUPFAM" id="SSF53822">
    <property type="entry name" value="Periplasmic binding protein-like I"/>
    <property type="match status" value="1"/>
</dbReference>
<feature type="region of interest" description="Disordered" evidence="5">
    <location>
        <begin position="63"/>
        <end position="178"/>
    </location>
</feature>